<evidence type="ECO:0000313" key="1">
    <source>
        <dbReference type="EMBL" id="CDM68807.1"/>
    </source>
</evidence>
<keyword evidence="1" id="KW-0548">Nucleotidyltransferase</keyword>
<dbReference type="GO" id="GO:0005829">
    <property type="term" value="C:cytosol"/>
    <property type="evidence" value="ECO:0007669"/>
    <property type="project" value="TreeGrafter"/>
</dbReference>
<dbReference type="AlphaFoldDB" id="W6S3A6"/>
<dbReference type="InterPro" id="IPR029044">
    <property type="entry name" value="Nucleotide-diphossugar_trans"/>
</dbReference>
<dbReference type="GO" id="GO:0016779">
    <property type="term" value="F:nucleotidyltransferase activity"/>
    <property type="evidence" value="ECO:0007669"/>
    <property type="project" value="UniProtKB-KW"/>
</dbReference>
<dbReference type="RefSeq" id="WP_044038212.1">
    <property type="nucleotide sequence ID" value="NZ_HG917868.1"/>
</dbReference>
<dbReference type="Pfam" id="PF02348">
    <property type="entry name" value="CTP_transf_3"/>
    <property type="match status" value="1"/>
</dbReference>
<name>W6S3A6_9CLOT</name>
<dbReference type="PATRIC" id="fig|1216932.3.peg.1643"/>
<proteinExistence type="predicted"/>
<dbReference type="CDD" id="cd02518">
    <property type="entry name" value="GT2_SpsF"/>
    <property type="match status" value="1"/>
</dbReference>
<dbReference type="Gene3D" id="3.90.550.10">
    <property type="entry name" value="Spore Coat Polysaccharide Biosynthesis Protein SpsA, Chain A"/>
    <property type="match status" value="1"/>
</dbReference>
<keyword evidence="1" id="KW-0808">Transferase</keyword>
<protein>
    <submittedName>
        <fullName evidence="1">Putative Cytidylyltransferase</fullName>
        <ecNumber evidence="1">2.7.7.-</ecNumber>
    </submittedName>
</protein>
<dbReference type="EC" id="2.7.7.-" evidence="1"/>
<reference evidence="1 2" key="1">
    <citation type="submission" date="2013-11" db="EMBL/GenBank/DDBJ databases">
        <title>Complete genome sequence of Clostridum sp. M2/40.</title>
        <authorList>
            <person name="Wibberg D."/>
            <person name="Puehler A."/>
            <person name="Schlueter A."/>
        </authorList>
    </citation>
    <scope>NUCLEOTIDE SEQUENCE [LARGE SCALE GENOMIC DNA]</scope>
    <source>
        <strain evidence="2">M2/40</strain>
    </source>
</reference>
<dbReference type="HOGENOM" id="CLU_072501_0_0_9"/>
<dbReference type="InterPro" id="IPR003329">
    <property type="entry name" value="Cytidylyl_trans"/>
</dbReference>
<dbReference type="PANTHER" id="PTHR42866">
    <property type="entry name" value="3-DEOXY-MANNO-OCTULOSONATE CYTIDYLYLTRANSFERASE"/>
    <property type="match status" value="1"/>
</dbReference>
<dbReference type="PANTHER" id="PTHR42866:SF1">
    <property type="entry name" value="SPORE COAT POLYSACCHARIDE BIOSYNTHESIS PROTEIN SPSF"/>
    <property type="match status" value="1"/>
</dbReference>
<organism evidence="1 2">
    <name type="scientific">Clostridium bornimense</name>
    <dbReference type="NCBI Taxonomy" id="1216932"/>
    <lineage>
        <taxon>Bacteria</taxon>
        <taxon>Bacillati</taxon>
        <taxon>Bacillota</taxon>
        <taxon>Clostridia</taxon>
        <taxon>Eubacteriales</taxon>
        <taxon>Clostridiaceae</taxon>
        <taxon>Clostridium</taxon>
    </lineage>
</organism>
<dbReference type="EMBL" id="HG917868">
    <property type="protein sequence ID" value="CDM68807.1"/>
    <property type="molecule type" value="Genomic_DNA"/>
</dbReference>
<dbReference type="STRING" id="1216932.CM240_1649"/>
<dbReference type="eggNOG" id="COG1861">
    <property type="taxonomic scope" value="Bacteria"/>
</dbReference>
<dbReference type="KEGG" id="clt:CM240_1649"/>
<evidence type="ECO:0000313" key="2">
    <source>
        <dbReference type="Proteomes" id="UP000019426"/>
    </source>
</evidence>
<dbReference type="SUPFAM" id="SSF53448">
    <property type="entry name" value="Nucleotide-diphospho-sugar transferases"/>
    <property type="match status" value="1"/>
</dbReference>
<sequence length="245" mass="28819">MKIICIIQARMGSERLPGKVVKPIKGIPLIGYTIDRLKRSRYIDEIILATSNKKQDDKLVDVAKEYKIECFRGSEENVLERYVKCSEKYNGDVIIRITGDCPLIDPIIVDNVITKLIMYKYDYVRLDVPNTFIRGFDIEVFTKESLFRTYNIVSEKYAGVINKYKEHVTLFIYENKELFNIGYVIGEKEFNRNYRVCVDTFEDFQVVKNIIENIKKEDLQYNNIVHYIDESHIDNLNKEVIQKNS</sequence>
<keyword evidence="2" id="KW-1185">Reference proteome</keyword>
<dbReference type="FunFam" id="3.90.550.10:FF:000188">
    <property type="entry name" value="Polysaccharide biosynthesis protein"/>
    <property type="match status" value="1"/>
</dbReference>
<dbReference type="OrthoDB" id="9815559at2"/>
<dbReference type="Proteomes" id="UP000019426">
    <property type="component" value="Chromosome M2/40_rep1"/>
</dbReference>
<accession>W6S3A6</accession>
<gene>
    <name evidence="1" type="ORF">CM240_1649</name>
</gene>